<feature type="domain" description="CHAT" evidence="5">
    <location>
        <begin position="654"/>
        <end position="1009"/>
    </location>
</feature>
<evidence type="ECO:0000256" key="1">
    <source>
        <dbReference type="ARBA" id="ARBA00022737"/>
    </source>
</evidence>
<feature type="repeat" description="TPR" evidence="3">
    <location>
        <begin position="215"/>
        <end position="248"/>
    </location>
</feature>
<keyword evidence="1" id="KW-0677">Repeat</keyword>
<evidence type="ECO:0000256" key="2">
    <source>
        <dbReference type="ARBA" id="ARBA00022803"/>
    </source>
</evidence>
<dbReference type="PRINTS" id="PR00381">
    <property type="entry name" value="KINESINLIGHT"/>
</dbReference>
<dbReference type="RefSeq" id="WP_171470730.1">
    <property type="nucleotide sequence ID" value="NZ_CP053452.2"/>
</dbReference>
<gene>
    <name evidence="6" type="ORF">FTUN_2339</name>
</gene>
<dbReference type="KEGG" id="ftj:FTUN_2339"/>
<reference evidence="7" key="1">
    <citation type="submission" date="2020-05" db="EMBL/GenBank/DDBJ databases">
        <title>Frigoriglobus tundricola gen. nov., sp. nov., a psychrotolerant cellulolytic planctomycete of the family Gemmataceae with two divergent copies of 16S rRNA gene.</title>
        <authorList>
            <person name="Kulichevskaya I.S."/>
            <person name="Ivanova A.A."/>
            <person name="Naumoff D.G."/>
            <person name="Beletsky A.V."/>
            <person name="Rijpstra W.I.C."/>
            <person name="Sinninghe Damste J.S."/>
            <person name="Mardanov A.V."/>
            <person name="Ravin N.V."/>
            <person name="Dedysh S.N."/>
        </authorList>
    </citation>
    <scope>NUCLEOTIDE SEQUENCE [LARGE SCALE GENOMIC DNA]</scope>
    <source>
        <strain evidence="7">PL17</strain>
    </source>
</reference>
<keyword evidence="2 3" id="KW-0802">TPR repeat</keyword>
<evidence type="ECO:0000256" key="4">
    <source>
        <dbReference type="SAM" id="SignalP"/>
    </source>
</evidence>
<dbReference type="PANTHER" id="PTHR45641">
    <property type="entry name" value="TETRATRICOPEPTIDE REPEAT PROTEIN (AFU_ORTHOLOGUE AFUA_6G03870)"/>
    <property type="match status" value="1"/>
</dbReference>
<dbReference type="Pfam" id="PF13424">
    <property type="entry name" value="TPR_12"/>
    <property type="match status" value="2"/>
</dbReference>
<evidence type="ECO:0000313" key="7">
    <source>
        <dbReference type="Proteomes" id="UP000503447"/>
    </source>
</evidence>
<evidence type="ECO:0000256" key="3">
    <source>
        <dbReference type="PROSITE-ProRule" id="PRU00339"/>
    </source>
</evidence>
<keyword evidence="4" id="KW-0732">Signal</keyword>
<dbReference type="InterPro" id="IPR011990">
    <property type="entry name" value="TPR-like_helical_dom_sf"/>
</dbReference>
<dbReference type="SMART" id="SM00028">
    <property type="entry name" value="TPR"/>
    <property type="match status" value="8"/>
</dbReference>
<feature type="chain" id="PRO_5026779734" description="CHAT domain-containing protein" evidence="4">
    <location>
        <begin position="21"/>
        <end position="1012"/>
    </location>
</feature>
<dbReference type="EMBL" id="CP053452">
    <property type="protein sequence ID" value="QJW94815.1"/>
    <property type="molecule type" value="Genomic_DNA"/>
</dbReference>
<evidence type="ECO:0000259" key="5">
    <source>
        <dbReference type="Pfam" id="PF12770"/>
    </source>
</evidence>
<accession>A0A6M5YLL6</accession>
<dbReference type="Proteomes" id="UP000503447">
    <property type="component" value="Chromosome"/>
</dbReference>
<dbReference type="InterPro" id="IPR024983">
    <property type="entry name" value="CHAT_dom"/>
</dbReference>
<evidence type="ECO:0000313" key="6">
    <source>
        <dbReference type="EMBL" id="QJW94815.1"/>
    </source>
</evidence>
<dbReference type="Pfam" id="PF12770">
    <property type="entry name" value="CHAT"/>
    <property type="match status" value="1"/>
</dbReference>
<dbReference type="PANTHER" id="PTHR45641:SF19">
    <property type="entry name" value="NEPHROCYSTIN-3"/>
    <property type="match status" value="1"/>
</dbReference>
<proteinExistence type="predicted"/>
<name>A0A6M5YLL6_9BACT</name>
<dbReference type="AlphaFoldDB" id="A0A6M5YLL6"/>
<protein>
    <recommendedName>
        <fullName evidence="5">CHAT domain-containing protein</fullName>
    </recommendedName>
</protein>
<dbReference type="InterPro" id="IPR019734">
    <property type="entry name" value="TPR_rpt"/>
</dbReference>
<dbReference type="Pfam" id="PF13374">
    <property type="entry name" value="TPR_10"/>
    <property type="match status" value="3"/>
</dbReference>
<feature type="signal peptide" evidence="4">
    <location>
        <begin position="1"/>
        <end position="20"/>
    </location>
</feature>
<dbReference type="PROSITE" id="PS50005">
    <property type="entry name" value="TPR"/>
    <property type="match status" value="1"/>
</dbReference>
<sequence length="1012" mass="109234">MTRFTIAVLAVALAGALARAADPPRALAAEERKQLEAKWLELNEAGDKAYRAGRPADALQPLEGALAVARKLYPEAEFKEGHLGLAQSLCALGAEYRNQGKLAAAEPLLTDGLEMRKRLLKGRDHPDLAQSLNWLALLYRDQGQLAAAEPLYKDALAMRKRLCEGRDHFDLAQSLNNLGLLYRDQGQPAAAEPLIKGALEMRRRLFKGQDHFSLPNSLGALGFVFQDQGKLSAAEPLFKEALEMNSRLFKGQDNFRLAISMNNLGLLYQAQGKLSAAEPLLRDTREMLQRLFQGQDHPELATSLNNLGLLYQAQGKPAAAEPLLTGALDMLQRLFQGQDHPGLATSRINLGLLYHDQGKLSAAEPLLTGAPDMFRRLFKGQDHPHLARSLNYLGFLYMDQGKLSAAEPLFKDSLAMHKRLTVEYAGRKSEGEALTFAATQPLTRDAYLSLARKRAGQQGVPFDAGSTYAALWTAKGTVARVFEHRQARARAASTGSAVAAQLDALAAARRRRAELLVAPVTKDPGTLKARETELKALDDRIAGFNESLPKALPAVARLKRLDGAALGDLQAALPADAALVDYVRYTFFEWDNDRPFGEKTTKTWRYVAFVVTRADVVRVDLGTEAAIRPAVRAWRAAITGGKPVPAEVPAKVREQVWDTVRKTLPATTKTVYVCPDADLCGLPFSALPGDKPGTIVLEEFAVATVPHAPFLLDKLWPGAARPAPPTGALVVGGVKYDADVGAGPKGAEPLVKPGARVGWGFLPNTVGELNGVTSAAAAKKIPVTRLEGERATTAAVLESLPQVSAAHFATHGFFADPSFRGLFELDEKDFAHSRRGERIGRAANSPLVMTGLVFAGANRPQTPGRGIVTGEALIDRDLSGLELAVLSACETGLGDLGAGGEGVFGLQRAFHYAGATNVVCSLWKVPDESTAALMNLFYTNLWGKNLSALEALRRAQLEVYRNPQKVPELAQGFRGKFERVPDAGGVQEVPPPKDGKAHPVFWAAFTLSGPGR</sequence>
<dbReference type="Gene3D" id="1.25.40.10">
    <property type="entry name" value="Tetratricopeptide repeat domain"/>
    <property type="match status" value="2"/>
</dbReference>
<dbReference type="SUPFAM" id="SSF48452">
    <property type="entry name" value="TPR-like"/>
    <property type="match status" value="2"/>
</dbReference>
<keyword evidence="7" id="KW-1185">Reference proteome</keyword>
<organism evidence="6 7">
    <name type="scientific">Frigoriglobus tundricola</name>
    <dbReference type="NCBI Taxonomy" id="2774151"/>
    <lineage>
        <taxon>Bacteria</taxon>
        <taxon>Pseudomonadati</taxon>
        <taxon>Planctomycetota</taxon>
        <taxon>Planctomycetia</taxon>
        <taxon>Gemmatales</taxon>
        <taxon>Gemmataceae</taxon>
        <taxon>Frigoriglobus</taxon>
    </lineage>
</organism>